<dbReference type="GO" id="GO:0003677">
    <property type="term" value="F:DNA binding"/>
    <property type="evidence" value="ECO:0007669"/>
    <property type="project" value="UniProtKB-UniRule"/>
</dbReference>
<dbReference type="CDD" id="cd18809">
    <property type="entry name" value="SF1_C_RecD"/>
    <property type="match status" value="1"/>
</dbReference>
<dbReference type="STRING" id="128944.AWM75_07190"/>
<dbReference type="Gene3D" id="1.10.10.2220">
    <property type="match status" value="1"/>
</dbReference>
<feature type="binding site" evidence="3">
    <location>
        <begin position="369"/>
        <end position="373"/>
    </location>
    <ligand>
        <name>ATP</name>
        <dbReference type="ChEBI" id="CHEBI:30616"/>
    </ligand>
</feature>
<accession>A0A109RH28</accession>
<dbReference type="Pfam" id="PF14490">
    <property type="entry name" value="HHH_RecD2"/>
    <property type="match status" value="1"/>
</dbReference>
<evidence type="ECO:0000256" key="4">
    <source>
        <dbReference type="SAM" id="MobiDB-lite"/>
    </source>
</evidence>
<dbReference type="CDD" id="cd17933">
    <property type="entry name" value="DEXSc_RecD-like"/>
    <property type="match status" value="1"/>
</dbReference>
<dbReference type="Pfam" id="PF13245">
    <property type="entry name" value="AAA_19"/>
    <property type="match status" value="1"/>
</dbReference>
<dbReference type="Pfam" id="PF13538">
    <property type="entry name" value="UvrD_C_2"/>
    <property type="match status" value="1"/>
</dbReference>
<dbReference type="Pfam" id="PF23139">
    <property type="entry name" value="OB_YrrC"/>
    <property type="match status" value="1"/>
</dbReference>
<dbReference type="Gene3D" id="2.30.30.940">
    <property type="match status" value="1"/>
</dbReference>
<keyword evidence="7" id="KW-1185">Reference proteome</keyword>
<dbReference type="InterPro" id="IPR050534">
    <property type="entry name" value="Coronavir_polyprotein_1ab"/>
</dbReference>
<dbReference type="SMART" id="SM00382">
    <property type="entry name" value="AAA"/>
    <property type="match status" value="1"/>
</dbReference>
<dbReference type="GO" id="GO:0009338">
    <property type="term" value="C:exodeoxyribonuclease V complex"/>
    <property type="evidence" value="ECO:0007669"/>
    <property type="project" value="TreeGrafter"/>
</dbReference>
<evidence type="ECO:0000259" key="5">
    <source>
        <dbReference type="SMART" id="SM00382"/>
    </source>
</evidence>
<keyword evidence="3" id="KW-0378">Hydrolase</keyword>
<dbReference type="InterPro" id="IPR006345">
    <property type="entry name" value="RecD2"/>
</dbReference>
<feature type="domain" description="AAA+ ATPase" evidence="5">
    <location>
        <begin position="358"/>
        <end position="677"/>
    </location>
</feature>
<dbReference type="Gene3D" id="3.40.50.300">
    <property type="entry name" value="P-loop containing nucleotide triphosphate hydrolases"/>
    <property type="match status" value="2"/>
</dbReference>
<dbReference type="PANTHER" id="PTHR43788:SF6">
    <property type="entry name" value="DNA HELICASE B"/>
    <property type="match status" value="1"/>
</dbReference>
<dbReference type="HAMAP" id="MF_01488">
    <property type="entry name" value="RecD2"/>
    <property type="match status" value="1"/>
</dbReference>
<evidence type="ECO:0000256" key="2">
    <source>
        <dbReference type="ARBA" id="ARBA00022840"/>
    </source>
</evidence>
<dbReference type="GO" id="GO:0005524">
    <property type="term" value="F:ATP binding"/>
    <property type="evidence" value="ECO:0007669"/>
    <property type="project" value="UniProtKB-UniRule"/>
</dbReference>
<keyword evidence="2 3" id="KW-0067">ATP-binding</keyword>
<keyword evidence="3" id="KW-0347">Helicase</keyword>
<dbReference type="Proteomes" id="UP000062260">
    <property type="component" value="Chromosome"/>
</dbReference>
<dbReference type="InterPro" id="IPR027417">
    <property type="entry name" value="P-loop_NTPase"/>
</dbReference>
<gene>
    <name evidence="3" type="primary">recD2</name>
    <name evidence="6" type="ORF">AWM75_07190</name>
</gene>
<protein>
    <recommendedName>
        <fullName evidence="3">ATP-dependent RecD2 DNA helicase</fullName>
        <ecNumber evidence="3">5.6.2.3</ecNumber>
    </recommendedName>
    <alternativeName>
        <fullName evidence="3">DNA 5'-3' helicase subunit RecD2</fullName>
    </alternativeName>
</protein>
<dbReference type="AlphaFoldDB" id="A0A109RH28"/>
<evidence type="ECO:0000313" key="7">
    <source>
        <dbReference type="Proteomes" id="UP000062260"/>
    </source>
</evidence>
<name>A0A109RH28_9LACT</name>
<comment type="function">
    <text evidence="3">DNA-dependent ATPase and ATP-dependent 5'-3' DNA helicase. Has no activity on blunt DNA or DNA with 3'-overhangs, requires at least 10 bases of 5'-ssDNA for helicase activity.</text>
</comment>
<evidence type="ECO:0000256" key="1">
    <source>
        <dbReference type="ARBA" id="ARBA00022741"/>
    </source>
</evidence>
<dbReference type="Pfam" id="PF18335">
    <property type="entry name" value="SH3_13"/>
    <property type="match status" value="1"/>
</dbReference>
<sequence length="837" mass="92170">MREARLVTVNDQDYMIGEITAVYFENLNNYYRVMAIDIDETNTMYSEKKIVVTGNFVTIQQGSTYKFYGRLVDHSKYGVQFQVTGYDQVQIASKEGLIRYFSSEEFPGIGKVLASRIVDHMGDHAIESIINDPDQLKGVKGLSESKRLMILERLKSQQGDQQVFIKLAELGFSANLSSRIYGLYQQDTLEVIQANPYCLIEDLQGFGFQKADQLAQRLDFPLDAPVRLAGGFYFILNQVCYQSGNTYIDRDQLLGLTMDLLSQAQPGGLTGQVLADTLSDLCDQGKLIAVDTAIALPSLFYAEVGIAKSLDRIKRSTDLADLADNGQVDYDQEILAVEEELGISYGLAQKAAIKEALTNKFFILTGGPGTGKTTVLNGIVKIFAKIHDLALDPDDYEPGGFPIAMAAPTGRAAKRMQETTGLPASTIHRLLGLTSDDLDYGDQDLEAGTVQLQADLLIIDEMSMVDTWLAHQLLAAVPPYMQIILVGDKDQLPSVGPGQVLSDLIRSGKCPGRELDEIYRQDDQSTIVNLAHQIKEGIVPPDLTKQQADRSYFELSSGQMAKTVAKIAKRAQEKGYDLQDIQVLAPMYKGLAGIDKLNACLQATLNPNEGGNRRELVHFDQVFRVGDKVLQLKNQAEKNIFNGDLGQIVSIFFANEVASKTDEMVVAFDDLEVTYSRDDFKELTLAYCTSIHKAQGSEFPIVILPMVNQYSRMLKRNLVYTAITRAKQSLIMCGEKSAWIQAIQSVGGQRLTLLYDLILMDASELVVSEASQAADQAQADQAETNSEADDQATASNSTAGQPENQEDRDSGRLTPDLVRAGQVDPLIGMAGLTPYDF</sequence>
<dbReference type="KEGG" id="auh:AWM75_07190"/>
<dbReference type="EMBL" id="CP014163">
    <property type="protein sequence ID" value="AMB99759.1"/>
    <property type="molecule type" value="Genomic_DNA"/>
</dbReference>
<dbReference type="InterPro" id="IPR029493">
    <property type="entry name" value="RecD2-like_HHH"/>
</dbReference>
<dbReference type="InterPro" id="IPR003593">
    <property type="entry name" value="AAA+_ATPase"/>
</dbReference>
<organism evidence="6 7">
    <name type="scientific">Aerococcus urinaehominis</name>
    <dbReference type="NCBI Taxonomy" id="128944"/>
    <lineage>
        <taxon>Bacteria</taxon>
        <taxon>Bacillati</taxon>
        <taxon>Bacillota</taxon>
        <taxon>Bacilli</taxon>
        <taxon>Lactobacillales</taxon>
        <taxon>Aerococcaceae</taxon>
        <taxon>Aerococcus</taxon>
    </lineage>
</organism>
<dbReference type="InterPro" id="IPR027785">
    <property type="entry name" value="UvrD-like_helicase_C"/>
</dbReference>
<feature type="region of interest" description="Disordered" evidence="4">
    <location>
        <begin position="776"/>
        <end position="819"/>
    </location>
</feature>
<dbReference type="InterPro" id="IPR055446">
    <property type="entry name" value="RecD2_N_OB"/>
</dbReference>
<dbReference type="GO" id="GO:0017116">
    <property type="term" value="F:single-stranded DNA helicase activity"/>
    <property type="evidence" value="ECO:0007669"/>
    <property type="project" value="TreeGrafter"/>
</dbReference>
<evidence type="ECO:0000313" key="6">
    <source>
        <dbReference type="EMBL" id="AMB99759.1"/>
    </source>
</evidence>
<reference evidence="7" key="2">
    <citation type="submission" date="2016-01" db="EMBL/GenBank/DDBJ databases">
        <title>Six Aerococcus type strain genome sequencing and assembly using PacBio and Illumina Hiseq.</title>
        <authorList>
            <person name="Carkaci D."/>
            <person name="Dargis R."/>
            <person name="Nielsen X.C."/>
            <person name="Skovgaard O."/>
            <person name="Fuursted K."/>
            <person name="Christensen J.J."/>
        </authorList>
    </citation>
    <scope>NUCLEOTIDE SEQUENCE [LARGE SCALE GENOMIC DNA]</scope>
    <source>
        <strain evidence="7">CCUG42038B</strain>
    </source>
</reference>
<evidence type="ECO:0000256" key="3">
    <source>
        <dbReference type="HAMAP-Rule" id="MF_01488"/>
    </source>
</evidence>
<dbReference type="GO" id="GO:0006310">
    <property type="term" value="P:DNA recombination"/>
    <property type="evidence" value="ECO:0007669"/>
    <property type="project" value="InterPro"/>
</dbReference>
<dbReference type="EC" id="5.6.2.3" evidence="3"/>
<keyword evidence="1 3" id="KW-0547">Nucleotide-binding</keyword>
<dbReference type="PANTHER" id="PTHR43788">
    <property type="entry name" value="DNA2/NAM7 HELICASE FAMILY MEMBER"/>
    <property type="match status" value="1"/>
</dbReference>
<keyword evidence="3" id="KW-0238">DNA-binding</keyword>
<dbReference type="SUPFAM" id="SSF52540">
    <property type="entry name" value="P-loop containing nucleoside triphosphate hydrolases"/>
    <property type="match status" value="1"/>
</dbReference>
<keyword evidence="3" id="KW-0413">Isomerase</keyword>
<comment type="catalytic activity">
    <reaction evidence="3">
        <text>ATP + H2O = ADP + phosphate + H(+)</text>
        <dbReference type="Rhea" id="RHEA:13065"/>
        <dbReference type="ChEBI" id="CHEBI:15377"/>
        <dbReference type="ChEBI" id="CHEBI:15378"/>
        <dbReference type="ChEBI" id="CHEBI:30616"/>
        <dbReference type="ChEBI" id="CHEBI:43474"/>
        <dbReference type="ChEBI" id="CHEBI:456216"/>
        <dbReference type="EC" id="5.6.2.3"/>
    </reaction>
</comment>
<dbReference type="GO" id="GO:0043139">
    <property type="term" value="F:5'-3' DNA helicase activity"/>
    <property type="evidence" value="ECO:0007669"/>
    <property type="project" value="UniProtKB-UniRule"/>
</dbReference>
<dbReference type="NCBIfam" id="TIGR01448">
    <property type="entry name" value="recD_rel"/>
    <property type="match status" value="1"/>
</dbReference>
<comment type="similarity">
    <text evidence="3">Belongs to the RecD family. RecD2 subfamily.</text>
</comment>
<feature type="compositionally biased region" description="Polar residues" evidence="4">
    <location>
        <begin position="792"/>
        <end position="803"/>
    </location>
</feature>
<reference evidence="6 7" key="1">
    <citation type="journal article" date="2016" name="Genome Announc.">
        <title>Complete Genome Sequences of Aerococcus christensenii CCUG 28831T, Aerococcus sanguinicola CCUG 43001T, Aerococcus urinae CCUG 36881T, Aerococcus urinaeequi CCUG 28094T, Aerococcus urinaehominis CCUG 42038 BT, and Aerococcus viridans CCUG 4311T.</title>
        <authorList>
            <person name="Carkaci D."/>
            <person name="Dargis R."/>
            <person name="Nielsen X.C."/>
            <person name="Skovgaard O."/>
            <person name="Fuursted K."/>
            <person name="Christensen J.J."/>
        </authorList>
    </citation>
    <scope>NUCLEOTIDE SEQUENCE [LARGE SCALE GENOMIC DNA]</scope>
    <source>
        <strain evidence="6 7">CCUG42038B</strain>
    </source>
</reference>
<dbReference type="InterPro" id="IPR041451">
    <property type="entry name" value="RecD2_SH13"/>
</dbReference>
<proteinExistence type="inferred from homology"/>
<dbReference type="GO" id="GO:0016887">
    <property type="term" value="F:ATP hydrolysis activity"/>
    <property type="evidence" value="ECO:0007669"/>
    <property type="project" value="RHEA"/>
</dbReference>